<proteinExistence type="predicted"/>
<keyword evidence="1" id="KW-0378">Hydrolase</keyword>
<comment type="caution">
    <text evidence="1">The sequence shown here is derived from an EMBL/GenBank/DDBJ whole genome shotgun (WGS) entry which is preliminary data.</text>
</comment>
<reference evidence="1" key="1">
    <citation type="journal article" date="2019" name="Sci. Rep.">
        <title>Draft genome of Tanacetum cinerariifolium, the natural source of mosquito coil.</title>
        <authorList>
            <person name="Yamashiro T."/>
            <person name="Shiraishi A."/>
            <person name="Satake H."/>
            <person name="Nakayama K."/>
        </authorList>
    </citation>
    <scope>NUCLEOTIDE SEQUENCE</scope>
</reference>
<evidence type="ECO:0000313" key="1">
    <source>
        <dbReference type="EMBL" id="GFD51379.1"/>
    </source>
</evidence>
<dbReference type="AlphaFoldDB" id="A0A699WW93"/>
<name>A0A699WW93_TANCI</name>
<feature type="non-terminal residue" evidence="1">
    <location>
        <position position="1"/>
    </location>
</feature>
<dbReference type="EMBL" id="BKCJ011769360">
    <property type="protein sequence ID" value="GFD51379.1"/>
    <property type="molecule type" value="Genomic_DNA"/>
</dbReference>
<keyword evidence="1" id="KW-0347">Helicase</keyword>
<keyword evidence="1" id="KW-0067">ATP-binding</keyword>
<organism evidence="1">
    <name type="scientific">Tanacetum cinerariifolium</name>
    <name type="common">Dalmatian daisy</name>
    <name type="synonym">Chrysanthemum cinerariifolium</name>
    <dbReference type="NCBI Taxonomy" id="118510"/>
    <lineage>
        <taxon>Eukaryota</taxon>
        <taxon>Viridiplantae</taxon>
        <taxon>Streptophyta</taxon>
        <taxon>Embryophyta</taxon>
        <taxon>Tracheophyta</taxon>
        <taxon>Spermatophyta</taxon>
        <taxon>Magnoliopsida</taxon>
        <taxon>eudicotyledons</taxon>
        <taxon>Gunneridae</taxon>
        <taxon>Pentapetalae</taxon>
        <taxon>asterids</taxon>
        <taxon>campanulids</taxon>
        <taxon>Asterales</taxon>
        <taxon>Asteraceae</taxon>
        <taxon>Asteroideae</taxon>
        <taxon>Anthemideae</taxon>
        <taxon>Anthemidinae</taxon>
        <taxon>Tanacetum</taxon>
    </lineage>
</organism>
<gene>
    <name evidence="1" type="ORF">Tci_923348</name>
</gene>
<protein>
    <submittedName>
        <fullName evidence="1">DNA helicase</fullName>
    </submittedName>
</protein>
<dbReference type="GO" id="GO:0004386">
    <property type="term" value="F:helicase activity"/>
    <property type="evidence" value="ECO:0007669"/>
    <property type="project" value="UniProtKB-KW"/>
</dbReference>
<sequence length="61" mass="6630">TVNGIVYPTCRAACEALGLLEDGQEQEITLQEAALTATPTELRTLLAHILTFCQVSDQVRL</sequence>
<keyword evidence="1" id="KW-0547">Nucleotide-binding</keyword>
<accession>A0A699WW93</accession>